<dbReference type="GO" id="GO:0006412">
    <property type="term" value="P:translation"/>
    <property type="evidence" value="ECO:0007669"/>
    <property type="project" value="InterPro"/>
</dbReference>
<dbReference type="PANTHER" id="PTHR11127:SF2">
    <property type="entry name" value="LARGE RIBOSOMAL SUBUNIT PROTEIN EL14"/>
    <property type="match status" value="1"/>
</dbReference>
<keyword evidence="2" id="KW-0689">Ribosomal protein</keyword>
<dbReference type="GO" id="GO:0003723">
    <property type="term" value="F:RNA binding"/>
    <property type="evidence" value="ECO:0007669"/>
    <property type="project" value="InterPro"/>
</dbReference>
<evidence type="ECO:0000313" key="6">
    <source>
        <dbReference type="Proteomes" id="UP000612746"/>
    </source>
</evidence>
<dbReference type="GO" id="GO:0042273">
    <property type="term" value="P:ribosomal large subunit biogenesis"/>
    <property type="evidence" value="ECO:0007669"/>
    <property type="project" value="TreeGrafter"/>
</dbReference>
<evidence type="ECO:0000259" key="4">
    <source>
        <dbReference type="Pfam" id="PF01929"/>
    </source>
</evidence>
<evidence type="ECO:0000313" key="5">
    <source>
        <dbReference type="EMBL" id="KAG2181619.1"/>
    </source>
</evidence>
<dbReference type="GO" id="GO:0003735">
    <property type="term" value="F:structural constituent of ribosome"/>
    <property type="evidence" value="ECO:0007669"/>
    <property type="project" value="InterPro"/>
</dbReference>
<dbReference type="AlphaFoldDB" id="A0A8H7PVY2"/>
<dbReference type="Pfam" id="PF01929">
    <property type="entry name" value="Ribosomal_L14e"/>
    <property type="match status" value="1"/>
</dbReference>
<dbReference type="PANTHER" id="PTHR11127">
    <property type="entry name" value="60S RIBOSOMAL PROTEIN L14"/>
    <property type="match status" value="1"/>
</dbReference>
<keyword evidence="6" id="KW-1185">Reference proteome</keyword>
<dbReference type="OrthoDB" id="1875589at2759"/>
<sequence length="150" mass="16645">MLHQGSFQRQVEVGRLVLINYGKDSGKLAVIVDIVDHSRALIDGPTTGVSRQAFAYRRLTLTPFVIKDLPRAAGKTALAKALEKNDTIGAWNKTSWAQKLSGRVARAGLSDFDRFKLKKFKSQVKTIDMRKKERRAAVGPALAQLKKQQA</sequence>
<evidence type="ECO:0000256" key="2">
    <source>
        <dbReference type="ARBA" id="ARBA00022980"/>
    </source>
</evidence>
<evidence type="ECO:0000256" key="1">
    <source>
        <dbReference type="ARBA" id="ARBA00006592"/>
    </source>
</evidence>
<evidence type="ECO:0000256" key="3">
    <source>
        <dbReference type="ARBA" id="ARBA00023274"/>
    </source>
</evidence>
<dbReference type="InterPro" id="IPR039660">
    <property type="entry name" value="Ribosomal_eL14"/>
</dbReference>
<name>A0A8H7PVY2_9FUNG</name>
<dbReference type="InterPro" id="IPR002784">
    <property type="entry name" value="Ribosomal_eL14_dom"/>
</dbReference>
<dbReference type="EMBL" id="JAEPRA010000008">
    <property type="protein sequence ID" value="KAG2181619.1"/>
    <property type="molecule type" value="Genomic_DNA"/>
</dbReference>
<dbReference type="CDD" id="cd23702">
    <property type="entry name" value="eL14"/>
    <property type="match status" value="1"/>
</dbReference>
<comment type="caution">
    <text evidence="5">The sequence shown here is derived from an EMBL/GenBank/DDBJ whole genome shotgun (WGS) entry which is preliminary data.</text>
</comment>
<reference evidence="5" key="1">
    <citation type="submission" date="2020-12" db="EMBL/GenBank/DDBJ databases">
        <title>Metabolic potential, ecology and presence of endohyphal bacteria is reflected in genomic diversity of Mucoromycotina.</title>
        <authorList>
            <person name="Muszewska A."/>
            <person name="Okrasinska A."/>
            <person name="Steczkiewicz K."/>
            <person name="Drgas O."/>
            <person name="Orlowska M."/>
            <person name="Perlinska-Lenart U."/>
            <person name="Aleksandrzak-Piekarczyk T."/>
            <person name="Szatraj K."/>
            <person name="Zielenkiewicz U."/>
            <person name="Pilsyk S."/>
            <person name="Malc E."/>
            <person name="Mieczkowski P."/>
            <person name="Kruszewska J.S."/>
            <person name="Biernat P."/>
            <person name="Pawlowska J."/>
        </authorList>
    </citation>
    <scope>NUCLEOTIDE SEQUENCE</scope>
    <source>
        <strain evidence="5">WA0000051536</strain>
    </source>
</reference>
<organism evidence="5 6">
    <name type="scientific">Umbelopsis vinacea</name>
    <dbReference type="NCBI Taxonomy" id="44442"/>
    <lineage>
        <taxon>Eukaryota</taxon>
        <taxon>Fungi</taxon>
        <taxon>Fungi incertae sedis</taxon>
        <taxon>Mucoromycota</taxon>
        <taxon>Mucoromycotina</taxon>
        <taxon>Umbelopsidomycetes</taxon>
        <taxon>Umbelopsidales</taxon>
        <taxon>Umbelopsidaceae</taxon>
        <taxon>Umbelopsis</taxon>
    </lineage>
</organism>
<protein>
    <recommendedName>
        <fullName evidence="4">Large ribosomal subunit protein eL14 domain-containing protein</fullName>
    </recommendedName>
</protein>
<comment type="similarity">
    <text evidence="1">Belongs to the eukaryotic ribosomal protein eL14 family.</text>
</comment>
<feature type="domain" description="Large ribosomal subunit protein eL14" evidence="4">
    <location>
        <begin position="51"/>
        <end position="123"/>
    </location>
</feature>
<gene>
    <name evidence="5" type="ORF">INT44_008434</name>
</gene>
<dbReference type="Gene3D" id="2.30.30.30">
    <property type="match status" value="1"/>
</dbReference>
<proteinExistence type="inferred from homology"/>
<dbReference type="GO" id="GO:0022625">
    <property type="term" value="C:cytosolic large ribosomal subunit"/>
    <property type="evidence" value="ECO:0007669"/>
    <property type="project" value="TreeGrafter"/>
</dbReference>
<dbReference type="Proteomes" id="UP000612746">
    <property type="component" value="Unassembled WGS sequence"/>
</dbReference>
<accession>A0A8H7PVY2</accession>
<dbReference type="SUPFAM" id="SSF50104">
    <property type="entry name" value="Translation proteins SH3-like domain"/>
    <property type="match status" value="1"/>
</dbReference>
<dbReference type="InterPro" id="IPR014722">
    <property type="entry name" value="Rib_uL2_dom2"/>
</dbReference>
<keyword evidence="3" id="KW-0687">Ribonucleoprotein</keyword>
<dbReference type="InterPro" id="IPR008991">
    <property type="entry name" value="Translation_prot_SH3-like_sf"/>
</dbReference>